<dbReference type="PANTHER" id="PTHR11679">
    <property type="entry name" value="VESICLE PROTEIN SORTING-ASSOCIATED"/>
    <property type="match status" value="1"/>
</dbReference>
<gene>
    <name evidence="3" type="ORF">Rhopal_000160-T1</name>
</gene>
<dbReference type="InterPro" id="IPR043127">
    <property type="entry name" value="Sec-1-like_dom3a"/>
</dbReference>
<evidence type="ECO:0000313" key="3">
    <source>
        <dbReference type="EMBL" id="GJN87215.1"/>
    </source>
</evidence>
<keyword evidence="4" id="KW-1185">Reference proteome</keyword>
<evidence type="ECO:0000256" key="2">
    <source>
        <dbReference type="SAM" id="MobiDB-lite"/>
    </source>
</evidence>
<reference evidence="3 4" key="1">
    <citation type="submission" date="2021-12" db="EMBL/GenBank/DDBJ databases">
        <title>High titer production of polyol ester of fatty acids by Rhodotorula paludigena BS15 towards product separation-free biomass refinery.</title>
        <authorList>
            <person name="Mano J."/>
            <person name="Ono H."/>
            <person name="Tanaka T."/>
            <person name="Naito K."/>
            <person name="Sushida H."/>
            <person name="Ike M."/>
            <person name="Tokuyasu K."/>
            <person name="Kitaoka M."/>
        </authorList>
    </citation>
    <scope>NUCLEOTIDE SEQUENCE [LARGE SCALE GENOMIC DNA]</scope>
    <source>
        <strain evidence="3 4">BS15</strain>
    </source>
</reference>
<evidence type="ECO:0000313" key="4">
    <source>
        <dbReference type="Proteomes" id="UP001342314"/>
    </source>
</evidence>
<name>A0AAV5G4K0_9BASI</name>
<sequence length="662" mass="71489">MQAQAKGAVDVDLLRLVGSTSLQNQLEGIVGPKTLVLTPSLAGPLGLVTEVGLLKNNHAVTKMFWLEPGALAEAERNIVYICRPEVRWMRIIADQIRAMPQANQHNFHLLVVPRMTTLCTTVLSDLGVLGSVDVQELQLGLIPLEKDVLSLEYEDVWRRTELDGDFSPVYDLAKALMTVQRAFGTIPRIIGKGDSAQRLLDLLKRLRREQPAAASASAPLASGFIDSMIVLDRQVDMVSALCTQLTYEGLVDEVVGIKHSHVDVDPNLLNPGPAASTSTPSHTSFGAAQPPRKRKHLLTSSTDSLFAELRDKNFAVVGTVLNRTARRLNDDYEKRHQAKTAAELRQFVGQLGGLQSEHQALRLHTNLTEQIMGLTVTDEFNVALEVQQNLVAGVDLSTQENTIRDLINQEVPLRTILRLLCLYSIVSGGIKQKSLEEFKRDILQVHDIITYGFDHLPLLISLERLNLLVRPPPTTRSMPKPPFVAARKPLRLIVDDVDETNPSDPSYVFSGYAPLGVRLVQCALGGAAGAQAGAGAAGGANGAGSGAAALSGVVGTGVASLNGWKGLEEVVRALPGATFDEWQRIDEGAAKRPPPGELPTTIVCFVGGITFAEISALRLLNRQIPTRHLLVVTTDTVTGSSLLTSLMPEPTRSAGDGTSRSL</sequence>
<dbReference type="GO" id="GO:0016192">
    <property type="term" value="P:vesicle-mediated transport"/>
    <property type="evidence" value="ECO:0007669"/>
    <property type="project" value="InterPro"/>
</dbReference>
<evidence type="ECO:0008006" key="5">
    <source>
        <dbReference type="Google" id="ProtNLM"/>
    </source>
</evidence>
<feature type="compositionally biased region" description="Low complexity" evidence="2">
    <location>
        <begin position="273"/>
        <end position="284"/>
    </location>
</feature>
<dbReference type="InterPro" id="IPR027482">
    <property type="entry name" value="Sec1-like_dom2"/>
</dbReference>
<dbReference type="EMBL" id="BQKY01000001">
    <property type="protein sequence ID" value="GJN87215.1"/>
    <property type="molecule type" value="Genomic_DNA"/>
</dbReference>
<protein>
    <recommendedName>
        <fullName evidence="5">ATP binding protein</fullName>
    </recommendedName>
</protein>
<organism evidence="3 4">
    <name type="scientific">Rhodotorula paludigena</name>
    <dbReference type="NCBI Taxonomy" id="86838"/>
    <lineage>
        <taxon>Eukaryota</taxon>
        <taxon>Fungi</taxon>
        <taxon>Dikarya</taxon>
        <taxon>Basidiomycota</taxon>
        <taxon>Pucciniomycotina</taxon>
        <taxon>Microbotryomycetes</taxon>
        <taxon>Sporidiobolales</taxon>
        <taxon>Sporidiobolaceae</taxon>
        <taxon>Rhodotorula</taxon>
    </lineage>
</organism>
<dbReference type="Gene3D" id="3.40.50.1910">
    <property type="match status" value="2"/>
</dbReference>
<evidence type="ECO:0000256" key="1">
    <source>
        <dbReference type="ARBA" id="ARBA00009884"/>
    </source>
</evidence>
<comment type="caution">
    <text evidence="3">The sequence shown here is derived from an EMBL/GenBank/DDBJ whole genome shotgun (WGS) entry which is preliminary data.</text>
</comment>
<dbReference type="SUPFAM" id="SSF56815">
    <property type="entry name" value="Sec1/munc18-like (SM) proteins"/>
    <property type="match status" value="1"/>
</dbReference>
<accession>A0AAV5G4K0</accession>
<dbReference type="InterPro" id="IPR036045">
    <property type="entry name" value="Sec1-like_sf"/>
</dbReference>
<dbReference type="Proteomes" id="UP001342314">
    <property type="component" value="Unassembled WGS sequence"/>
</dbReference>
<dbReference type="InterPro" id="IPR043154">
    <property type="entry name" value="Sec-1-like_dom1"/>
</dbReference>
<dbReference type="InterPro" id="IPR001619">
    <property type="entry name" value="Sec1-like"/>
</dbReference>
<feature type="region of interest" description="Disordered" evidence="2">
    <location>
        <begin position="268"/>
        <end position="296"/>
    </location>
</feature>
<dbReference type="Gene3D" id="3.40.50.2060">
    <property type="match status" value="1"/>
</dbReference>
<proteinExistence type="inferred from homology"/>
<dbReference type="Pfam" id="PF00995">
    <property type="entry name" value="Sec1"/>
    <property type="match status" value="1"/>
</dbReference>
<feature type="region of interest" description="Disordered" evidence="2">
    <location>
        <begin position="643"/>
        <end position="662"/>
    </location>
</feature>
<dbReference type="AlphaFoldDB" id="A0AAV5G4K0"/>
<comment type="similarity">
    <text evidence="1">Belongs to the STXBP/unc-18/SEC1 family.</text>
</comment>
<dbReference type="Gene3D" id="3.90.830.10">
    <property type="entry name" value="Syntaxin Binding Protein 1, Chain A, domain 2"/>
    <property type="match status" value="1"/>
</dbReference>